<protein>
    <submittedName>
        <fullName evidence="2">Trap-type c4-dicarboxylate transport system, periplasmic component</fullName>
    </submittedName>
</protein>
<gene>
    <name evidence="2" type="ORF">ASZ90_004951</name>
</gene>
<dbReference type="InterPro" id="IPR038404">
    <property type="entry name" value="TRAP_DctP_sf"/>
</dbReference>
<dbReference type="CDD" id="cd13671">
    <property type="entry name" value="PBP2_TRAP_SBP_like_3"/>
    <property type="match status" value="1"/>
</dbReference>
<dbReference type="EMBL" id="LNQE01000741">
    <property type="protein sequence ID" value="KUG25232.1"/>
    <property type="molecule type" value="Genomic_DNA"/>
</dbReference>
<dbReference type="GO" id="GO:0030246">
    <property type="term" value="F:carbohydrate binding"/>
    <property type="evidence" value="ECO:0007669"/>
    <property type="project" value="TreeGrafter"/>
</dbReference>
<dbReference type="Pfam" id="PF03480">
    <property type="entry name" value="DctP"/>
    <property type="match status" value="1"/>
</dbReference>
<accession>A0A0W8FWI3</accession>
<dbReference type="NCBIfam" id="NF037995">
    <property type="entry name" value="TRAP_S1"/>
    <property type="match status" value="1"/>
</dbReference>
<name>A0A0W8FWI3_9ZZZZ</name>
<dbReference type="PANTHER" id="PTHR33376:SF2">
    <property type="entry name" value="DICARBOXYLATE-BINDING PERIPLASMIC PROTEIN"/>
    <property type="match status" value="1"/>
</dbReference>
<dbReference type="GO" id="GO:0055085">
    <property type="term" value="P:transmembrane transport"/>
    <property type="evidence" value="ECO:0007669"/>
    <property type="project" value="InterPro"/>
</dbReference>
<dbReference type="Gene3D" id="3.40.190.170">
    <property type="entry name" value="Bacterial extracellular solute-binding protein, family 7"/>
    <property type="match status" value="1"/>
</dbReference>
<dbReference type="PANTHER" id="PTHR33376">
    <property type="match status" value="1"/>
</dbReference>
<comment type="caution">
    <text evidence="2">The sequence shown here is derived from an EMBL/GenBank/DDBJ whole genome shotgun (WGS) entry which is preliminary data.</text>
</comment>
<evidence type="ECO:0000256" key="1">
    <source>
        <dbReference type="ARBA" id="ARBA00022729"/>
    </source>
</evidence>
<reference evidence="2" key="1">
    <citation type="journal article" date="2015" name="Proc. Natl. Acad. Sci. U.S.A.">
        <title>Networks of energetic and metabolic interactions define dynamics in microbial communities.</title>
        <authorList>
            <person name="Embree M."/>
            <person name="Liu J.K."/>
            <person name="Al-Bassam M.M."/>
            <person name="Zengler K."/>
        </authorList>
    </citation>
    <scope>NUCLEOTIDE SEQUENCE</scope>
</reference>
<keyword evidence="1" id="KW-0732">Signal</keyword>
<evidence type="ECO:0000313" key="2">
    <source>
        <dbReference type="EMBL" id="KUG25232.1"/>
    </source>
</evidence>
<proteinExistence type="predicted"/>
<sequence>MTKVSASVLEGFAPNFKVFSLPYIFRSDEHKFTFFESDLGLELLRSPKEFWLRGLCYYDAGSRSFYTINKPILSPDDLTGLKIRTQESPTSVKLVNSLGGSATPISWGELYTALQQGVVDGAENNPPSFYLSRHYEVCKYYSLNEHTSVPDVLLISTIIWDDLSGEEQKWLEDAAMESYDYQKKLWQKATVEALEKVKEAGVEIYYPDKELFAEKAESLLLEFSNQPEVWELIQKIDEIQ</sequence>
<dbReference type="InterPro" id="IPR018389">
    <property type="entry name" value="DctP_fam"/>
</dbReference>
<dbReference type="AlphaFoldDB" id="A0A0W8FWI3"/>
<organism evidence="2">
    <name type="scientific">hydrocarbon metagenome</name>
    <dbReference type="NCBI Taxonomy" id="938273"/>
    <lineage>
        <taxon>unclassified sequences</taxon>
        <taxon>metagenomes</taxon>
        <taxon>ecological metagenomes</taxon>
    </lineage>
</organism>